<proteinExistence type="predicted"/>
<organism evidence="1 2">
    <name type="scientific">Athelia psychrophila</name>
    <dbReference type="NCBI Taxonomy" id="1759441"/>
    <lineage>
        <taxon>Eukaryota</taxon>
        <taxon>Fungi</taxon>
        <taxon>Dikarya</taxon>
        <taxon>Basidiomycota</taxon>
        <taxon>Agaricomycotina</taxon>
        <taxon>Agaricomycetes</taxon>
        <taxon>Agaricomycetidae</taxon>
        <taxon>Atheliales</taxon>
        <taxon>Atheliaceae</taxon>
        <taxon>Athelia</taxon>
    </lineage>
</organism>
<reference evidence="1 2" key="1">
    <citation type="journal article" date="2016" name="Mol. Biol. Evol.">
        <title>Comparative Genomics of Early-Diverging Mushroom-Forming Fungi Provides Insights into the Origins of Lignocellulose Decay Capabilities.</title>
        <authorList>
            <person name="Nagy L.G."/>
            <person name="Riley R."/>
            <person name="Tritt A."/>
            <person name="Adam C."/>
            <person name="Daum C."/>
            <person name="Floudas D."/>
            <person name="Sun H."/>
            <person name="Yadav J.S."/>
            <person name="Pangilinan J."/>
            <person name="Larsson K.H."/>
            <person name="Matsuura K."/>
            <person name="Barry K."/>
            <person name="Labutti K."/>
            <person name="Kuo R."/>
            <person name="Ohm R.A."/>
            <person name="Bhattacharya S.S."/>
            <person name="Shirouzu T."/>
            <person name="Yoshinaga Y."/>
            <person name="Martin F.M."/>
            <person name="Grigoriev I.V."/>
            <person name="Hibbett D.S."/>
        </authorList>
    </citation>
    <scope>NUCLEOTIDE SEQUENCE [LARGE SCALE GENOMIC DNA]</scope>
    <source>
        <strain evidence="1 2">CBS 109695</strain>
    </source>
</reference>
<dbReference type="OrthoDB" id="10055769at2759"/>
<dbReference type="AlphaFoldDB" id="A0A166ELY9"/>
<protein>
    <submittedName>
        <fullName evidence="1">Uncharacterized protein</fullName>
    </submittedName>
</protein>
<evidence type="ECO:0000313" key="1">
    <source>
        <dbReference type="EMBL" id="KZP15894.1"/>
    </source>
</evidence>
<dbReference type="EMBL" id="KV417599">
    <property type="protein sequence ID" value="KZP15894.1"/>
    <property type="molecule type" value="Genomic_DNA"/>
</dbReference>
<sequence length="82" mass="9484">MFFREDFKAQVAPFTQWDKPDAMPDLWRYLTHAGDVVTAHATRSSTREAKVMGYRVREPQEAEHEDDIVDSDHARTLDCMVG</sequence>
<accession>A0A166ELY9</accession>
<name>A0A166ELY9_9AGAM</name>
<keyword evidence="2" id="KW-1185">Reference proteome</keyword>
<evidence type="ECO:0000313" key="2">
    <source>
        <dbReference type="Proteomes" id="UP000076532"/>
    </source>
</evidence>
<dbReference type="Proteomes" id="UP000076532">
    <property type="component" value="Unassembled WGS sequence"/>
</dbReference>
<gene>
    <name evidence="1" type="ORF">FIBSPDRAFT_958413</name>
</gene>